<accession>A0A1I3X7Z9</accession>
<evidence type="ECO:0000313" key="6">
    <source>
        <dbReference type="Proteomes" id="UP000198928"/>
    </source>
</evidence>
<keyword evidence="3" id="KW-0677">Repeat</keyword>
<evidence type="ECO:0000256" key="2">
    <source>
        <dbReference type="ARBA" id="ARBA00022679"/>
    </source>
</evidence>
<dbReference type="SUPFAM" id="SSF51161">
    <property type="entry name" value="Trimeric LpxA-like enzymes"/>
    <property type="match status" value="1"/>
</dbReference>
<dbReference type="AlphaFoldDB" id="A0A1I3X7Z9"/>
<sequence>MGRESQHGGRCAARPGVYRDRVPKNRNVFSSLLSRTASRAVHGLWRHAQRAGAVSAERPGPYAFRGIGEGTRLAFPQGTLFGTEWIELGACCVIGAEVTLTAGMMPGLDLGPDTVLRLGDGVVLGRGSHVVADGAGAGVTIGNDVFCGPYVYITSTNHSYDDPHQPIGRQWPRSAPVEIGAGSWLGTGAVVLPGARLGRNTVVAAGSVVRGEVPDHAVVAGAPAKVVRRWDPREGWLPPLRTPPPVPLPEGVTPGQLAAPAGLEIPEPGTPGPETAGAEAGRLEGAAGHGPVPSPPADRTGSTDGMRTP</sequence>
<dbReference type="CDD" id="cd04647">
    <property type="entry name" value="LbH_MAT_like"/>
    <property type="match status" value="1"/>
</dbReference>
<name>A0A1I3X7Z9_9ACTN</name>
<proteinExistence type="inferred from homology"/>
<dbReference type="Gene3D" id="2.160.10.10">
    <property type="entry name" value="Hexapeptide repeat proteins"/>
    <property type="match status" value="1"/>
</dbReference>
<dbReference type="InterPro" id="IPR018357">
    <property type="entry name" value="Hexapep_transf_CS"/>
</dbReference>
<dbReference type="PANTHER" id="PTHR23416">
    <property type="entry name" value="SIALIC ACID SYNTHASE-RELATED"/>
    <property type="match status" value="1"/>
</dbReference>
<dbReference type="GO" id="GO:0005829">
    <property type="term" value="C:cytosol"/>
    <property type="evidence" value="ECO:0007669"/>
    <property type="project" value="TreeGrafter"/>
</dbReference>
<keyword evidence="2 5" id="KW-0808">Transferase</keyword>
<dbReference type="InterPro" id="IPR011004">
    <property type="entry name" value="Trimer_LpxA-like_sf"/>
</dbReference>
<evidence type="ECO:0000256" key="3">
    <source>
        <dbReference type="ARBA" id="ARBA00022737"/>
    </source>
</evidence>
<feature type="compositionally biased region" description="Polar residues" evidence="4">
    <location>
        <begin position="300"/>
        <end position="309"/>
    </location>
</feature>
<dbReference type="PANTHER" id="PTHR23416:SF23">
    <property type="entry name" value="ACETYLTRANSFERASE C18B11.09C-RELATED"/>
    <property type="match status" value="1"/>
</dbReference>
<organism evidence="5 6">
    <name type="scientific">Streptomyces pini</name>
    <dbReference type="NCBI Taxonomy" id="1520580"/>
    <lineage>
        <taxon>Bacteria</taxon>
        <taxon>Bacillati</taxon>
        <taxon>Actinomycetota</taxon>
        <taxon>Actinomycetes</taxon>
        <taxon>Kitasatosporales</taxon>
        <taxon>Streptomycetaceae</taxon>
        <taxon>Streptomyces</taxon>
    </lineage>
</organism>
<dbReference type="Proteomes" id="UP000198928">
    <property type="component" value="Unassembled WGS sequence"/>
</dbReference>
<keyword evidence="6" id="KW-1185">Reference proteome</keyword>
<evidence type="ECO:0000256" key="1">
    <source>
        <dbReference type="ARBA" id="ARBA00007274"/>
    </source>
</evidence>
<dbReference type="InterPro" id="IPR001451">
    <property type="entry name" value="Hexapep"/>
</dbReference>
<gene>
    <name evidence="5" type="ORF">SAMN05192584_10470</name>
</gene>
<comment type="similarity">
    <text evidence="1">Belongs to the transferase hexapeptide repeat family.</text>
</comment>
<evidence type="ECO:0000256" key="4">
    <source>
        <dbReference type="SAM" id="MobiDB-lite"/>
    </source>
</evidence>
<protein>
    <submittedName>
        <fullName evidence="5">Transferase hexapeptide (Six repeat-containing protein)</fullName>
    </submittedName>
</protein>
<dbReference type="EMBL" id="FOSG01000004">
    <property type="protein sequence ID" value="SFK15694.1"/>
    <property type="molecule type" value="Genomic_DNA"/>
</dbReference>
<dbReference type="GO" id="GO:0008374">
    <property type="term" value="F:O-acyltransferase activity"/>
    <property type="evidence" value="ECO:0007669"/>
    <property type="project" value="TreeGrafter"/>
</dbReference>
<dbReference type="InterPro" id="IPR051159">
    <property type="entry name" value="Hexapeptide_acetyltransf"/>
</dbReference>
<feature type="region of interest" description="Disordered" evidence="4">
    <location>
        <begin position="234"/>
        <end position="309"/>
    </location>
</feature>
<reference evidence="6" key="1">
    <citation type="submission" date="2016-10" db="EMBL/GenBank/DDBJ databases">
        <authorList>
            <person name="Varghese N."/>
            <person name="Submissions S."/>
        </authorList>
    </citation>
    <scope>NUCLEOTIDE SEQUENCE [LARGE SCALE GENOMIC DNA]</scope>
    <source>
        <strain evidence="6">PL19</strain>
    </source>
</reference>
<dbReference type="Pfam" id="PF00132">
    <property type="entry name" value="Hexapep"/>
    <property type="match status" value="1"/>
</dbReference>
<evidence type="ECO:0000313" key="5">
    <source>
        <dbReference type="EMBL" id="SFK15694.1"/>
    </source>
</evidence>
<dbReference type="PROSITE" id="PS00101">
    <property type="entry name" value="HEXAPEP_TRANSFERASES"/>
    <property type="match status" value="1"/>
</dbReference>
<feature type="compositionally biased region" description="Low complexity" evidence="4">
    <location>
        <begin position="272"/>
        <end position="290"/>
    </location>
</feature>